<feature type="domain" description="Competence protein CoiA nuclease-like" evidence="2">
    <location>
        <begin position="66"/>
        <end position="214"/>
    </location>
</feature>
<evidence type="ECO:0000256" key="1">
    <source>
        <dbReference type="SAM" id="MobiDB-lite"/>
    </source>
</evidence>
<dbReference type="EMBL" id="CP049886">
    <property type="protein sequence ID" value="QIL45733.1"/>
    <property type="molecule type" value="Genomic_DNA"/>
</dbReference>
<evidence type="ECO:0000259" key="2">
    <source>
        <dbReference type="Pfam" id="PF06054"/>
    </source>
</evidence>
<organism evidence="4 5">
    <name type="scientific">Vagococcus coleopterorum</name>
    <dbReference type="NCBI Taxonomy" id="2714946"/>
    <lineage>
        <taxon>Bacteria</taxon>
        <taxon>Bacillati</taxon>
        <taxon>Bacillota</taxon>
        <taxon>Bacilli</taxon>
        <taxon>Lactobacillales</taxon>
        <taxon>Enterococcaceae</taxon>
        <taxon>Vagococcus</taxon>
    </lineage>
</organism>
<feature type="region of interest" description="Disordered" evidence="1">
    <location>
        <begin position="365"/>
        <end position="384"/>
    </location>
</feature>
<dbReference type="Pfam" id="PF06054">
    <property type="entry name" value="CoiA_nuc"/>
    <property type="match status" value="1"/>
</dbReference>
<dbReference type="Pfam" id="PF25164">
    <property type="entry name" value="CoiA_N"/>
    <property type="match status" value="1"/>
</dbReference>
<dbReference type="KEGG" id="vah:G7081_00830"/>
<dbReference type="AlphaFoldDB" id="A0A6G8ALD0"/>
<dbReference type="RefSeq" id="WP_166006520.1">
    <property type="nucleotide sequence ID" value="NZ_CP049886.1"/>
</dbReference>
<keyword evidence="5" id="KW-1185">Reference proteome</keyword>
<dbReference type="Proteomes" id="UP000500890">
    <property type="component" value="Chromosome"/>
</dbReference>
<gene>
    <name evidence="4" type="ORF">G7081_00830</name>
</gene>
<reference evidence="4 5" key="1">
    <citation type="submission" date="2020-03" db="EMBL/GenBank/DDBJ databases">
        <title>Vagococcus sp. nov., isolated from beetles.</title>
        <authorList>
            <person name="Hyun D.-W."/>
            <person name="Bae J.-W."/>
        </authorList>
    </citation>
    <scope>NUCLEOTIDE SEQUENCE [LARGE SCALE GENOMIC DNA]</scope>
    <source>
        <strain evidence="4 5">HDW17A</strain>
    </source>
</reference>
<evidence type="ECO:0008006" key="6">
    <source>
        <dbReference type="Google" id="ProtNLM"/>
    </source>
</evidence>
<name>A0A6G8ALD0_9ENTE</name>
<feature type="domain" description="Competence protein CoiA-like N-terminal" evidence="3">
    <location>
        <begin position="16"/>
        <end position="61"/>
    </location>
</feature>
<proteinExistence type="predicted"/>
<accession>A0A6G8ALD0</accession>
<dbReference type="InterPro" id="IPR057253">
    <property type="entry name" value="CoiA-like_N"/>
</dbReference>
<protein>
    <recommendedName>
        <fullName evidence="6">Competence protein CoiA</fullName>
    </recommendedName>
</protein>
<evidence type="ECO:0000313" key="5">
    <source>
        <dbReference type="Proteomes" id="UP000500890"/>
    </source>
</evidence>
<sequence>MFVGYSGRGETLNLLHYSSQSLKEINRNGWYCPACHCSLIIKNGQKIRPHFAHKAKQECQSFSEAETAEHLSGKALLAKWCESIGVPYELEAYLPQLQQRPDLLIHQKIAIEFQCSSLPWSRFIERTETYLDHGFQVIWIFGSKLELKGKLREIQRSALAYSPRLGYYLWQLDVTRDLLTCCYHIEELEISHQICYSKRLFGRAKTAMSALLQPESSPIQMESRVYQIETVLSKIKETTQLGLLRRQQEIMRIQEILYREGANLNGLADDFLVPLTQPLMLKDSVILWRFYFWRACFENQGRTMTDIWHFFKIMCQKNNLATQSLPLVSDHLLWQQFQSELMTSFQRTSRIKLVNSRVIVLKGQSQGTSETQKQNSLEDRTETSYQISSLPQGDVLL</sequence>
<evidence type="ECO:0000313" key="4">
    <source>
        <dbReference type="EMBL" id="QIL45733.1"/>
    </source>
</evidence>
<evidence type="ECO:0000259" key="3">
    <source>
        <dbReference type="Pfam" id="PF25164"/>
    </source>
</evidence>
<dbReference type="InterPro" id="IPR010330">
    <property type="entry name" value="CoiA_nuc"/>
</dbReference>
<dbReference type="InterPro" id="IPR021176">
    <property type="entry name" value="Competence-induced_CoiA"/>
</dbReference>
<feature type="compositionally biased region" description="Polar residues" evidence="1">
    <location>
        <begin position="365"/>
        <end position="375"/>
    </location>
</feature>
<dbReference type="PIRSF" id="PIRSF007487">
    <property type="entry name" value="Competence-induced_CoiA_bac"/>
    <property type="match status" value="1"/>
</dbReference>